<reference evidence="2" key="1">
    <citation type="journal article" date="2023" name="G3 (Bethesda)">
        <title>A reference genome for the long-term kleptoplast-retaining sea slug Elysia crispata morphotype clarki.</title>
        <authorList>
            <person name="Eastman K.E."/>
            <person name="Pendleton A.L."/>
            <person name="Shaikh M.A."/>
            <person name="Suttiyut T."/>
            <person name="Ogas R."/>
            <person name="Tomko P."/>
            <person name="Gavelis G."/>
            <person name="Widhalm J.R."/>
            <person name="Wisecaver J.H."/>
        </authorList>
    </citation>
    <scope>NUCLEOTIDE SEQUENCE</scope>
    <source>
        <strain evidence="2">ECLA1</strain>
    </source>
</reference>
<accession>A0AAE1A1W0</accession>
<dbReference type="EMBL" id="JAWDGP010002837">
    <property type="protein sequence ID" value="KAK3779407.1"/>
    <property type="molecule type" value="Genomic_DNA"/>
</dbReference>
<evidence type="ECO:0000313" key="3">
    <source>
        <dbReference type="Proteomes" id="UP001283361"/>
    </source>
</evidence>
<evidence type="ECO:0000256" key="1">
    <source>
        <dbReference type="SAM" id="MobiDB-lite"/>
    </source>
</evidence>
<keyword evidence="3" id="KW-1185">Reference proteome</keyword>
<proteinExistence type="predicted"/>
<gene>
    <name evidence="2" type="ORF">RRG08_015808</name>
</gene>
<evidence type="ECO:0000313" key="2">
    <source>
        <dbReference type="EMBL" id="KAK3779407.1"/>
    </source>
</evidence>
<organism evidence="2 3">
    <name type="scientific">Elysia crispata</name>
    <name type="common">lettuce slug</name>
    <dbReference type="NCBI Taxonomy" id="231223"/>
    <lineage>
        <taxon>Eukaryota</taxon>
        <taxon>Metazoa</taxon>
        <taxon>Spiralia</taxon>
        <taxon>Lophotrochozoa</taxon>
        <taxon>Mollusca</taxon>
        <taxon>Gastropoda</taxon>
        <taxon>Heterobranchia</taxon>
        <taxon>Euthyneura</taxon>
        <taxon>Panpulmonata</taxon>
        <taxon>Sacoglossa</taxon>
        <taxon>Placobranchoidea</taxon>
        <taxon>Plakobranchidae</taxon>
        <taxon>Elysia</taxon>
    </lineage>
</organism>
<dbReference type="Proteomes" id="UP001283361">
    <property type="component" value="Unassembled WGS sequence"/>
</dbReference>
<protein>
    <submittedName>
        <fullName evidence="2">Uncharacterized protein</fullName>
    </submittedName>
</protein>
<comment type="caution">
    <text evidence="2">The sequence shown here is derived from an EMBL/GenBank/DDBJ whole genome shotgun (WGS) entry which is preliminary data.</text>
</comment>
<sequence>MSIGDGCFVQNQTGISPKQWDRTGIVVDVGANDQYIVKINGSGRLTSRNRRFLRQFQPASVVISFHHQRRKLQSDKSAHGKLTEHMLRQTLPMHQLRSKLESLSHPLNPKH</sequence>
<feature type="region of interest" description="Disordered" evidence="1">
    <location>
        <begin position="91"/>
        <end position="111"/>
    </location>
</feature>
<name>A0AAE1A1W0_9GAST</name>
<dbReference type="AlphaFoldDB" id="A0AAE1A1W0"/>